<dbReference type="Proteomes" id="UP000187203">
    <property type="component" value="Unassembled WGS sequence"/>
</dbReference>
<name>A0A1R3ITB5_9ROSI</name>
<evidence type="ECO:0000256" key="1">
    <source>
        <dbReference type="SAM" id="Coils"/>
    </source>
</evidence>
<evidence type="ECO:0000256" key="2">
    <source>
        <dbReference type="SAM" id="MobiDB-lite"/>
    </source>
</evidence>
<keyword evidence="1" id="KW-0175">Coiled coil</keyword>
<dbReference type="AlphaFoldDB" id="A0A1R3ITB5"/>
<evidence type="ECO:0000313" key="4">
    <source>
        <dbReference type="Proteomes" id="UP000187203"/>
    </source>
</evidence>
<accession>A0A1R3ITB5</accession>
<dbReference type="PANTHER" id="PTHR36607">
    <property type="entry name" value="1,2-DIHYDROXY-3-KETO-5-METHYLTHIOPENTENE DIOXYGENASE 4"/>
    <property type="match status" value="1"/>
</dbReference>
<dbReference type="STRING" id="93759.A0A1R3ITB5"/>
<organism evidence="3 4">
    <name type="scientific">Corchorus olitorius</name>
    <dbReference type="NCBI Taxonomy" id="93759"/>
    <lineage>
        <taxon>Eukaryota</taxon>
        <taxon>Viridiplantae</taxon>
        <taxon>Streptophyta</taxon>
        <taxon>Embryophyta</taxon>
        <taxon>Tracheophyta</taxon>
        <taxon>Spermatophyta</taxon>
        <taxon>Magnoliopsida</taxon>
        <taxon>eudicotyledons</taxon>
        <taxon>Gunneridae</taxon>
        <taxon>Pentapetalae</taxon>
        <taxon>rosids</taxon>
        <taxon>malvids</taxon>
        <taxon>Malvales</taxon>
        <taxon>Malvaceae</taxon>
        <taxon>Grewioideae</taxon>
        <taxon>Apeibeae</taxon>
        <taxon>Corchorus</taxon>
    </lineage>
</organism>
<dbReference type="PANTHER" id="PTHR36607:SF20">
    <property type="entry name" value="AMINOTRANSFERASE-LIKE PLANT MOBILE DOMAIN-CONTAINING PROTEIN"/>
    <property type="match status" value="1"/>
</dbReference>
<gene>
    <name evidence="3" type="ORF">COLO4_21422</name>
</gene>
<reference evidence="4" key="1">
    <citation type="submission" date="2013-09" db="EMBL/GenBank/DDBJ databases">
        <title>Corchorus olitorius genome sequencing.</title>
        <authorList>
            <person name="Alam M."/>
            <person name="Haque M.S."/>
            <person name="Islam M.S."/>
            <person name="Emdad E.M."/>
            <person name="Islam M.M."/>
            <person name="Ahmed B."/>
            <person name="Halim A."/>
            <person name="Hossen Q.M.M."/>
            <person name="Hossain M.Z."/>
            <person name="Ahmed R."/>
            <person name="Khan M.M."/>
            <person name="Islam R."/>
            <person name="Rashid M.M."/>
            <person name="Khan S.A."/>
            <person name="Rahman M.S."/>
            <person name="Alam M."/>
            <person name="Yahiya A.S."/>
            <person name="Khan M.S."/>
            <person name="Azam M.S."/>
            <person name="Haque T."/>
            <person name="Lashkar M.Z.H."/>
            <person name="Akhand A.I."/>
            <person name="Morshed G."/>
            <person name="Roy S."/>
            <person name="Uddin K.S."/>
            <person name="Rabeya T."/>
            <person name="Hossain A.S."/>
            <person name="Chowdhury A."/>
            <person name="Snigdha A.R."/>
            <person name="Mortoza M.S."/>
            <person name="Matin S.A."/>
            <person name="Hoque S.M.E."/>
            <person name="Islam M.K."/>
            <person name="Roy D.K."/>
            <person name="Haider R."/>
            <person name="Moosa M.M."/>
            <person name="Elias S.M."/>
            <person name="Hasan A.M."/>
            <person name="Jahan S."/>
            <person name="Shafiuddin M."/>
            <person name="Mahmood N."/>
            <person name="Shommy N.S."/>
        </authorList>
    </citation>
    <scope>NUCLEOTIDE SEQUENCE [LARGE SCALE GENOMIC DNA]</scope>
    <source>
        <strain evidence="4">cv. O-4</strain>
    </source>
</reference>
<sequence>MSSSTSIIPSSCQPLFRAYHLIRCRLAPDSLQHHRISISDWVSFWFHGRCRYNDPYDFITVRGKPTALRCPNGLVNNRPRTKDEDETASYLGTHKGADSVPKRPKMCKYSESRLKDDDFEYLVSVRSCYLILRRGNFYLVEPYSPHGFARQFGYCQDVPGSLNSDIRTATLRELLRYWRCSVSRHPSCEMVIPKFSNSLEDVCATRSFINWWTNCMGDYFHTCVDLLKDNSSSKFVLAPRDKDESQILVKPLIEPADSEAEGIDDVTIVHQASEVSNSSQKKLTTVGNHVEQAASSHEPEKSLETLGSGQDNDRCHPRRLKWDAENSTEAASILGVNHSSNPDSTQVKRKKLVTNSDGIKKVAHINSELFGASDSEDEDKIPIDALVRKKAKKGDVTHSRSEESVVDAGVVLNQVKKLSAKIGSISSSGHDTELTSANLSNKQVHANDVLLTSKVVNPHFAATNLPSTKVPVSSVYYPGKYSSRIFENAIKGIGRDFLLKLRDAPFSKVNRVHKDASAVNSGIESLQGDPAPLKTIVDSYVGEKSEATRRLELAKSVLTLEQQKHDQQFTMLQSLKDELTELEQRRLLVQGQQKKVASELQSQIDVVDKAKGEIVSSEKLMSELEATSAIADEDIASIEGLRGTVQTHRDSLVDTWNGGS</sequence>
<keyword evidence="4" id="KW-1185">Reference proteome</keyword>
<feature type="region of interest" description="Disordered" evidence="2">
    <location>
        <begin position="279"/>
        <end position="317"/>
    </location>
</feature>
<feature type="coiled-coil region" evidence="1">
    <location>
        <begin position="565"/>
        <end position="627"/>
    </location>
</feature>
<dbReference type="EMBL" id="AWUE01017661">
    <property type="protein sequence ID" value="OMO85831.1"/>
    <property type="molecule type" value="Genomic_DNA"/>
</dbReference>
<evidence type="ECO:0008006" key="5">
    <source>
        <dbReference type="Google" id="ProtNLM"/>
    </source>
</evidence>
<proteinExistence type="predicted"/>
<evidence type="ECO:0000313" key="3">
    <source>
        <dbReference type="EMBL" id="OMO85831.1"/>
    </source>
</evidence>
<protein>
    <recommendedName>
        <fullName evidence="5">Aminotransferase-like plant mobile domain-containing protein</fullName>
    </recommendedName>
</protein>
<comment type="caution">
    <text evidence="3">The sequence shown here is derived from an EMBL/GenBank/DDBJ whole genome shotgun (WGS) entry which is preliminary data.</text>
</comment>
<dbReference type="OrthoDB" id="1744413at2759"/>